<proteinExistence type="inferred from homology"/>
<comment type="function">
    <text evidence="11 12">Phosphorylation of dTMP to form dTDP in both de novo and salvage pathways of dTTP synthesis.</text>
</comment>
<evidence type="ECO:0000256" key="11">
    <source>
        <dbReference type="ARBA" id="ARBA00057735"/>
    </source>
</evidence>
<evidence type="ECO:0000256" key="12">
    <source>
        <dbReference type="HAMAP-Rule" id="MF_00165"/>
    </source>
</evidence>
<dbReference type="SUPFAM" id="SSF52540">
    <property type="entry name" value="P-loop containing nucleoside triphosphate hydrolases"/>
    <property type="match status" value="1"/>
</dbReference>
<keyword evidence="5 12" id="KW-0545">Nucleotide biosynthesis</keyword>
<dbReference type="Pfam" id="PF02223">
    <property type="entry name" value="Thymidylate_kin"/>
    <property type="match status" value="1"/>
</dbReference>
<sequence length="224" mass="25304">MTHEMTGTLITFEGIDGSGKTTQARDVLDVLIQRGHPAMLSREPGATPLGGVVRNLLLSEDLTIGSMAELFLFLADRSEHVEQVLRPRLSTGQIVLVDRFTDATTAYQGYGMNHPLETLESLHRMILGEIVPTKTYLLDISPEKALERVRSRAEKKNRIEERGLAFFSRVREGYLEIARKNPQRICILDATLPREEISRRILKDLAKFLPSLPDRGKEERRTLA</sequence>
<feature type="binding site" evidence="12">
    <location>
        <begin position="14"/>
        <end position="21"/>
    </location>
    <ligand>
        <name>ATP</name>
        <dbReference type="ChEBI" id="CHEBI:30616"/>
    </ligand>
</feature>
<comment type="similarity">
    <text evidence="1 12">Belongs to the thymidylate kinase family.</text>
</comment>
<evidence type="ECO:0000256" key="3">
    <source>
        <dbReference type="ARBA" id="ARBA00017144"/>
    </source>
</evidence>
<evidence type="ECO:0000256" key="6">
    <source>
        <dbReference type="ARBA" id="ARBA00022741"/>
    </source>
</evidence>
<reference evidence="14" key="1">
    <citation type="journal article" date="2020" name="mSystems">
        <title>Genome- and Community-Level Interaction Insights into Carbon Utilization and Element Cycling Functions of Hydrothermarchaeota in Hydrothermal Sediment.</title>
        <authorList>
            <person name="Zhou Z."/>
            <person name="Liu Y."/>
            <person name="Xu W."/>
            <person name="Pan J."/>
            <person name="Luo Z.H."/>
            <person name="Li M."/>
        </authorList>
    </citation>
    <scope>NUCLEOTIDE SEQUENCE [LARGE SCALE GENOMIC DNA]</scope>
    <source>
        <strain evidence="14">SpSt-902</strain>
    </source>
</reference>
<dbReference type="AlphaFoldDB" id="A0A7C3QSV1"/>
<feature type="domain" description="Thymidylate kinase-like" evidence="13">
    <location>
        <begin position="12"/>
        <end position="201"/>
    </location>
</feature>
<dbReference type="NCBIfam" id="TIGR00041">
    <property type="entry name" value="DTMP_kinase"/>
    <property type="match status" value="1"/>
</dbReference>
<evidence type="ECO:0000256" key="5">
    <source>
        <dbReference type="ARBA" id="ARBA00022727"/>
    </source>
</evidence>
<dbReference type="CDD" id="cd01672">
    <property type="entry name" value="TMPK"/>
    <property type="match status" value="1"/>
</dbReference>
<dbReference type="PANTHER" id="PTHR10344:SF4">
    <property type="entry name" value="UMP-CMP KINASE 2, MITOCHONDRIAL"/>
    <property type="match status" value="1"/>
</dbReference>
<dbReference type="PANTHER" id="PTHR10344">
    <property type="entry name" value="THYMIDYLATE KINASE"/>
    <property type="match status" value="1"/>
</dbReference>
<evidence type="ECO:0000256" key="8">
    <source>
        <dbReference type="ARBA" id="ARBA00022840"/>
    </source>
</evidence>
<evidence type="ECO:0000256" key="4">
    <source>
        <dbReference type="ARBA" id="ARBA00022679"/>
    </source>
</evidence>
<dbReference type="FunFam" id="3.40.50.300:FF:000225">
    <property type="entry name" value="Thymidylate kinase"/>
    <property type="match status" value="1"/>
</dbReference>
<dbReference type="EMBL" id="DTMM01000020">
    <property type="protein sequence ID" value="HFT92555.1"/>
    <property type="molecule type" value="Genomic_DNA"/>
</dbReference>
<evidence type="ECO:0000256" key="2">
    <source>
        <dbReference type="ARBA" id="ARBA00012980"/>
    </source>
</evidence>
<dbReference type="EC" id="2.7.4.9" evidence="2 12"/>
<evidence type="ECO:0000259" key="13">
    <source>
        <dbReference type="Pfam" id="PF02223"/>
    </source>
</evidence>
<comment type="catalytic activity">
    <reaction evidence="10 12">
        <text>dTMP + ATP = dTDP + ADP</text>
        <dbReference type="Rhea" id="RHEA:13517"/>
        <dbReference type="ChEBI" id="CHEBI:30616"/>
        <dbReference type="ChEBI" id="CHEBI:58369"/>
        <dbReference type="ChEBI" id="CHEBI:63528"/>
        <dbReference type="ChEBI" id="CHEBI:456216"/>
        <dbReference type="EC" id="2.7.4.9"/>
    </reaction>
</comment>
<keyword evidence="8 12" id="KW-0067">ATP-binding</keyword>
<dbReference type="GO" id="GO:0006233">
    <property type="term" value="P:dTDP biosynthetic process"/>
    <property type="evidence" value="ECO:0007669"/>
    <property type="project" value="InterPro"/>
</dbReference>
<dbReference type="GO" id="GO:0006227">
    <property type="term" value="P:dUDP biosynthetic process"/>
    <property type="evidence" value="ECO:0007669"/>
    <property type="project" value="TreeGrafter"/>
</dbReference>
<evidence type="ECO:0000256" key="10">
    <source>
        <dbReference type="ARBA" id="ARBA00048743"/>
    </source>
</evidence>
<dbReference type="HAMAP" id="MF_00165">
    <property type="entry name" value="Thymidylate_kinase"/>
    <property type="match status" value="1"/>
</dbReference>
<dbReference type="InterPro" id="IPR027417">
    <property type="entry name" value="P-loop_NTPase"/>
</dbReference>
<dbReference type="InterPro" id="IPR018094">
    <property type="entry name" value="Thymidylate_kinase"/>
</dbReference>
<keyword evidence="6 12" id="KW-0547">Nucleotide-binding</keyword>
<keyword evidence="7 12" id="KW-0418">Kinase</keyword>
<evidence type="ECO:0000256" key="1">
    <source>
        <dbReference type="ARBA" id="ARBA00009776"/>
    </source>
</evidence>
<dbReference type="Gene3D" id="3.40.50.300">
    <property type="entry name" value="P-loop containing nucleotide triphosphate hydrolases"/>
    <property type="match status" value="1"/>
</dbReference>
<dbReference type="GO" id="GO:0005829">
    <property type="term" value="C:cytosol"/>
    <property type="evidence" value="ECO:0007669"/>
    <property type="project" value="TreeGrafter"/>
</dbReference>
<evidence type="ECO:0000256" key="7">
    <source>
        <dbReference type="ARBA" id="ARBA00022777"/>
    </source>
</evidence>
<dbReference type="InterPro" id="IPR039430">
    <property type="entry name" value="Thymidylate_kin-like_dom"/>
</dbReference>
<name>A0A7C3QSV1_9BACT</name>
<dbReference type="GO" id="GO:0005524">
    <property type="term" value="F:ATP binding"/>
    <property type="evidence" value="ECO:0007669"/>
    <property type="project" value="UniProtKB-UniRule"/>
</dbReference>
<evidence type="ECO:0000256" key="9">
    <source>
        <dbReference type="ARBA" id="ARBA00029962"/>
    </source>
</evidence>
<dbReference type="GO" id="GO:0006235">
    <property type="term" value="P:dTTP biosynthetic process"/>
    <property type="evidence" value="ECO:0007669"/>
    <property type="project" value="UniProtKB-UniRule"/>
</dbReference>
<evidence type="ECO:0000313" key="14">
    <source>
        <dbReference type="EMBL" id="HFT92555.1"/>
    </source>
</evidence>
<dbReference type="GO" id="GO:0004798">
    <property type="term" value="F:dTMP kinase activity"/>
    <property type="evidence" value="ECO:0007669"/>
    <property type="project" value="UniProtKB-UniRule"/>
</dbReference>
<organism evidence="14">
    <name type="scientific">Leptospirillum ferriphilum</name>
    <dbReference type="NCBI Taxonomy" id="178606"/>
    <lineage>
        <taxon>Bacteria</taxon>
        <taxon>Pseudomonadati</taxon>
        <taxon>Nitrospirota</taxon>
        <taxon>Nitrospiria</taxon>
        <taxon>Nitrospirales</taxon>
        <taxon>Nitrospiraceae</taxon>
        <taxon>Leptospirillum</taxon>
    </lineage>
</organism>
<protein>
    <recommendedName>
        <fullName evidence="3 12">Thymidylate kinase</fullName>
        <ecNumber evidence="2 12">2.7.4.9</ecNumber>
    </recommendedName>
    <alternativeName>
        <fullName evidence="9 12">dTMP kinase</fullName>
    </alternativeName>
</protein>
<comment type="caution">
    <text evidence="14">The sequence shown here is derived from an EMBL/GenBank/DDBJ whole genome shotgun (WGS) entry which is preliminary data.</text>
</comment>
<keyword evidence="4 12" id="KW-0808">Transferase</keyword>
<gene>
    <name evidence="12 14" type="primary">tmk</name>
    <name evidence="14" type="ORF">ENX03_01180</name>
</gene>
<accession>A0A7C3QSV1</accession>